<proteinExistence type="predicted"/>
<sequence length="89" mass="9344">MSSPVVPVPGTVTPIPFFIKFPETLASIRSTGFPNLEAATAAAKASENGSVHPSAGTTSFLTALIKVSQRGFIVDTSFIMDRPFINASM</sequence>
<gene>
    <name evidence="1" type="ORF">SDC9_150460</name>
</gene>
<accession>A0A645ERT1</accession>
<evidence type="ECO:0000313" key="1">
    <source>
        <dbReference type="EMBL" id="MPN03234.1"/>
    </source>
</evidence>
<comment type="caution">
    <text evidence="1">The sequence shown here is derived from an EMBL/GenBank/DDBJ whole genome shotgun (WGS) entry which is preliminary data.</text>
</comment>
<dbReference type="EMBL" id="VSSQ01049161">
    <property type="protein sequence ID" value="MPN03234.1"/>
    <property type="molecule type" value="Genomic_DNA"/>
</dbReference>
<name>A0A645ERT1_9ZZZZ</name>
<dbReference type="AlphaFoldDB" id="A0A645ERT1"/>
<organism evidence="1">
    <name type="scientific">bioreactor metagenome</name>
    <dbReference type="NCBI Taxonomy" id="1076179"/>
    <lineage>
        <taxon>unclassified sequences</taxon>
        <taxon>metagenomes</taxon>
        <taxon>ecological metagenomes</taxon>
    </lineage>
</organism>
<reference evidence="1" key="1">
    <citation type="submission" date="2019-08" db="EMBL/GenBank/DDBJ databases">
        <authorList>
            <person name="Kucharzyk K."/>
            <person name="Murdoch R.W."/>
            <person name="Higgins S."/>
            <person name="Loffler F."/>
        </authorList>
    </citation>
    <scope>NUCLEOTIDE SEQUENCE</scope>
</reference>
<protein>
    <submittedName>
        <fullName evidence="1">Uncharacterized protein</fullName>
    </submittedName>
</protein>